<reference evidence="1" key="1">
    <citation type="submission" date="2022-10" db="EMBL/GenBank/DDBJ databases">
        <title>Hoeflea sp. G2-23, isolated from marine algae.</title>
        <authorList>
            <person name="Kristyanto S."/>
            <person name="Kim J.M."/>
            <person name="Jeon C.O."/>
        </authorList>
    </citation>
    <scope>NUCLEOTIDE SEQUENCE</scope>
    <source>
        <strain evidence="1">G2-23</strain>
    </source>
</reference>
<dbReference type="EMBL" id="JAOVZR010000001">
    <property type="protein sequence ID" value="MCY0150049.1"/>
    <property type="molecule type" value="Genomic_DNA"/>
</dbReference>
<organism evidence="1 2">
    <name type="scientific">Hoeflea algicola</name>
    <dbReference type="NCBI Taxonomy" id="2983763"/>
    <lineage>
        <taxon>Bacteria</taxon>
        <taxon>Pseudomonadati</taxon>
        <taxon>Pseudomonadota</taxon>
        <taxon>Alphaproteobacteria</taxon>
        <taxon>Hyphomicrobiales</taxon>
        <taxon>Rhizobiaceae</taxon>
        <taxon>Hoeflea</taxon>
    </lineage>
</organism>
<dbReference type="RefSeq" id="WP_267655487.1">
    <property type="nucleotide sequence ID" value="NZ_JAOVZR010000001.1"/>
</dbReference>
<comment type="caution">
    <text evidence="1">The sequence shown here is derived from an EMBL/GenBank/DDBJ whole genome shotgun (WGS) entry which is preliminary data.</text>
</comment>
<dbReference type="PANTHER" id="PTHR41532:SF1">
    <property type="entry name" value="FIXS PROTEIN"/>
    <property type="match status" value="1"/>
</dbReference>
<name>A0ABT3ZFI7_9HYPH</name>
<keyword evidence="2" id="KW-1185">Reference proteome</keyword>
<gene>
    <name evidence="1" type="primary">ccoS</name>
    <name evidence="1" type="ORF">OEG84_20675</name>
</gene>
<dbReference type="NCBIfam" id="TIGR00847">
    <property type="entry name" value="ccoS"/>
    <property type="match status" value="1"/>
</dbReference>
<dbReference type="PANTHER" id="PTHR41532">
    <property type="entry name" value="FIXS PROTEIN"/>
    <property type="match status" value="1"/>
</dbReference>
<sequence length="59" mass="6396">MSGALFLIPVSLALGLAGLAAFFWSMRHNQFEDLDGDAERILIAPDTPAAPKPKEQYHG</sequence>
<evidence type="ECO:0000313" key="1">
    <source>
        <dbReference type="EMBL" id="MCY0150049.1"/>
    </source>
</evidence>
<dbReference type="Pfam" id="PF03597">
    <property type="entry name" value="FixS"/>
    <property type="match status" value="1"/>
</dbReference>
<evidence type="ECO:0000313" key="2">
    <source>
        <dbReference type="Proteomes" id="UP001073227"/>
    </source>
</evidence>
<proteinExistence type="predicted"/>
<dbReference type="InterPro" id="IPR004714">
    <property type="entry name" value="Cyt_oxidase_maturation_cbb3"/>
</dbReference>
<protein>
    <submittedName>
        <fullName evidence="1">Cbb3-type cytochrome oxidase assembly protein CcoS</fullName>
    </submittedName>
</protein>
<dbReference type="Proteomes" id="UP001073227">
    <property type="component" value="Unassembled WGS sequence"/>
</dbReference>
<accession>A0ABT3ZFI7</accession>